<dbReference type="InterPro" id="IPR020846">
    <property type="entry name" value="MFS_dom"/>
</dbReference>
<feature type="domain" description="Major facilitator superfamily (MFS) profile" evidence="6">
    <location>
        <begin position="10"/>
        <end position="389"/>
    </location>
</feature>
<dbReference type="PANTHER" id="PTHR23531:SF1">
    <property type="entry name" value="QUINOLENE RESISTANCE PROTEIN NORA"/>
    <property type="match status" value="1"/>
</dbReference>
<keyword evidence="2 5" id="KW-0812">Transmembrane</keyword>
<evidence type="ECO:0000259" key="6">
    <source>
        <dbReference type="PROSITE" id="PS50850"/>
    </source>
</evidence>
<feature type="transmembrane region" description="Helical" evidence="5">
    <location>
        <begin position="12"/>
        <end position="35"/>
    </location>
</feature>
<dbReference type="PROSITE" id="PS50850">
    <property type="entry name" value="MFS"/>
    <property type="match status" value="1"/>
</dbReference>
<dbReference type="InterPro" id="IPR052714">
    <property type="entry name" value="MFS_Exporter"/>
</dbReference>
<dbReference type="AlphaFoldDB" id="A0A1Z9YXL2"/>
<comment type="caution">
    <text evidence="7">The sequence shown here is derived from an EMBL/GenBank/DDBJ whole genome shotgun (WGS) entry which is preliminary data.</text>
</comment>
<dbReference type="GO" id="GO:0016020">
    <property type="term" value="C:membrane"/>
    <property type="evidence" value="ECO:0007669"/>
    <property type="project" value="UniProtKB-SubCell"/>
</dbReference>
<dbReference type="OrthoDB" id="9814001at2"/>
<dbReference type="Proteomes" id="UP000196536">
    <property type="component" value="Unassembled WGS sequence"/>
</dbReference>
<feature type="transmembrane region" description="Helical" evidence="5">
    <location>
        <begin position="77"/>
        <end position="95"/>
    </location>
</feature>
<feature type="transmembrane region" description="Helical" evidence="5">
    <location>
        <begin position="277"/>
        <end position="295"/>
    </location>
</feature>
<feature type="transmembrane region" description="Helical" evidence="5">
    <location>
        <begin position="101"/>
        <end position="124"/>
    </location>
</feature>
<dbReference type="InterPro" id="IPR005829">
    <property type="entry name" value="Sugar_transporter_CS"/>
</dbReference>
<feature type="transmembrane region" description="Helical" evidence="5">
    <location>
        <begin position="163"/>
        <end position="184"/>
    </location>
</feature>
<name>A0A1Z9YXL2_9GAMM</name>
<evidence type="ECO:0000313" key="7">
    <source>
        <dbReference type="EMBL" id="OUY06954.1"/>
    </source>
</evidence>
<dbReference type="SUPFAM" id="SSF103473">
    <property type="entry name" value="MFS general substrate transporter"/>
    <property type="match status" value="1"/>
</dbReference>
<feature type="transmembrane region" description="Helical" evidence="5">
    <location>
        <begin position="247"/>
        <end position="265"/>
    </location>
</feature>
<feature type="transmembrane region" description="Helical" evidence="5">
    <location>
        <begin position="136"/>
        <end position="157"/>
    </location>
</feature>
<dbReference type="InterPro" id="IPR011701">
    <property type="entry name" value="MFS"/>
</dbReference>
<dbReference type="RefSeq" id="WP_087620557.1">
    <property type="nucleotide sequence ID" value="NZ_NEXX01000003.1"/>
</dbReference>
<feature type="transmembrane region" description="Helical" evidence="5">
    <location>
        <begin position="367"/>
        <end position="385"/>
    </location>
</feature>
<dbReference type="PROSITE" id="PS00217">
    <property type="entry name" value="SUGAR_TRANSPORT_2"/>
    <property type="match status" value="1"/>
</dbReference>
<keyword evidence="8" id="KW-1185">Reference proteome</keyword>
<sequence length="397" mass="43279">MNKNRLWSRDFILTSLINFMMVLVFYMLVVVIAGYAVTALHASKAEAGLISGLFIVGTLIGRFMIGQFTNILGRQKTLWLGLTGFCISAGLYFIATSSDFLLAVRFIHGFSYGLASSILGAIIAQIIPVTRRGEGIGYYSLSSTVGTAVGPLLGIYLTLHASYLWIFSLSMIIALLCLGISFLIKIPALPERNLSLDEEVKKTSLLQNFVEIKAVPIAIVVFIASICYSSVLSFINFYAQELQLEQSAALFFLVYSIAILASRPFTGKLMDQKGENVVMYPALFILALALLLLSVVQQGSLLLICGALLGLGFGNMQSIAQAIAVKSTSLERMELATSTFFIALDAGLGFGPFILGFVLNHISYAQMYFYSAWIALACIALYFVLHGRHARVKAITI</sequence>
<dbReference type="PANTHER" id="PTHR23531">
    <property type="entry name" value="QUINOLENE RESISTANCE PROTEIN NORA"/>
    <property type="match status" value="1"/>
</dbReference>
<feature type="transmembrane region" description="Helical" evidence="5">
    <location>
        <begin position="301"/>
        <end position="323"/>
    </location>
</feature>
<dbReference type="GO" id="GO:0022857">
    <property type="term" value="F:transmembrane transporter activity"/>
    <property type="evidence" value="ECO:0007669"/>
    <property type="project" value="InterPro"/>
</dbReference>
<feature type="transmembrane region" description="Helical" evidence="5">
    <location>
        <begin position="214"/>
        <end position="235"/>
    </location>
</feature>
<evidence type="ECO:0000256" key="5">
    <source>
        <dbReference type="SAM" id="Phobius"/>
    </source>
</evidence>
<comment type="subcellular location">
    <subcellularLocation>
        <location evidence="1">Membrane</location>
        <topology evidence="1">Multi-pass membrane protein</topology>
    </subcellularLocation>
</comment>
<dbReference type="InterPro" id="IPR036259">
    <property type="entry name" value="MFS_trans_sf"/>
</dbReference>
<dbReference type="EMBL" id="NEXX01000003">
    <property type="protein sequence ID" value="OUY06954.1"/>
    <property type="molecule type" value="Genomic_DNA"/>
</dbReference>
<feature type="transmembrane region" description="Helical" evidence="5">
    <location>
        <begin position="335"/>
        <end position="355"/>
    </location>
</feature>
<gene>
    <name evidence="7" type="ORF">CAP51_09665</name>
</gene>
<accession>A0A1Z9YXL2</accession>
<evidence type="ECO:0000313" key="8">
    <source>
        <dbReference type="Proteomes" id="UP000196536"/>
    </source>
</evidence>
<dbReference type="Gene3D" id="1.20.1250.20">
    <property type="entry name" value="MFS general substrate transporter like domains"/>
    <property type="match status" value="1"/>
</dbReference>
<evidence type="ECO:0000256" key="1">
    <source>
        <dbReference type="ARBA" id="ARBA00004141"/>
    </source>
</evidence>
<evidence type="ECO:0000256" key="4">
    <source>
        <dbReference type="ARBA" id="ARBA00023136"/>
    </source>
</evidence>
<organism evidence="7 8">
    <name type="scientific">Acinetobacter populi</name>
    <dbReference type="NCBI Taxonomy" id="1582270"/>
    <lineage>
        <taxon>Bacteria</taxon>
        <taxon>Pseudomonadati</taxon>
        <taxon>Pseudomonadota</taxon>
        <taxon>Gammaproteobacteria</taxon>
        <taxon>Moraxellales</taxon>
        <taxon>Moraxellaceae</taxon>
        <taxon>Acinetobacter</taxon>
    </lineage>
</organism>
<keyword evidence="3 5" id="KW-1133">Transmembrane helix</keyword>
<keyword evidence="4 5" id="KW-0472">Membrane</keyword>
<evidence type="ECO:0000256" key="2">
    <source>
        <dbReference type="ARBA" id="ARBA00022692"/>
    </source>
</evidence>
<evidence type="ECO:0000256" key="3">
    <source>
        <dbReference type="ARBA" id="ARBA00022989"/>
    </source>
</evidence>
<feature type="transmembrane region" description="Helical" evidence="5">
    <location>
        <begin position="47"/>
        <end position="65"/>
    </location>
</feature>
<dbReference type="Pfam" id="PF07690">
    <property type="entry name" value="MFS_1"/>
    <property type="match status" value="1"/>
</dbReference>
<dbReference type="CDD" id="cd17489">
    <property type="entry name" value="MFS_YfcJ_like"/>
    <property type="match status" value="1"/>
</dbReference>
<reference evidence="7 8" key="1">
    <citation type="submission" date="2017-05" db="EMBL/GenBank/DDBJ databases">
        <title>Acinetobacter populi ANC 5415 (= PBJ7), whole genome shotgun sequencing project.</title>
        <authorList>
            <person name="Nemec A."/>
            <person name="Radolfova-Krizova L."/>
        </authorList>
    </citation>
    <scope>NUCLEOTIDE SEQUENCE [LARGE SCALE GENOMIC DNA]</scope>
    <source>
        <strain evidence="7 8">PBJ7</strain>
    </source>
</reference>
<protein>
    <submittedName>
        <fullName evidence="7">MFS transporter</fullName>
    </submittedName>
</protein>
<proteinExistence type="predicted"/>